<feature type="binding site" evidence="5">
    <location>
        <position position="169"/>
    </location>
    <ligand>
        <name>Fe cation</name>
        <dbReference type="ChEBI" id="CHEBI:24875"/>
    </ligand>
</feature>
<evidence type="ECO:0000256" key="3">
    <source>
        <dbReference type="ARBA" id="ARBA00022801"/>
    </source>
</evidence>
<evidence type="ECO:0000256" key="2">
    <source>
        <dbReference type="ARBA" id="ARBA00022723"/>
    </source>
</evidence>
<gene>
    <name evidence="5" type="primary">def</name>
    <name evidence="6" type="ORF">A3G49_01955</name>
</gene>
<dbReference type="HAMAP" id="MF_00163">
    <property type="entry name" value="Pep_deformylase"/>
    <property type="match status" value="1"/>
</dbReference>
<dbReference type="CDD" id="cd00487">
    <property type="entry name" value="Pep_deformylase"/>
    <property type="match status" value="1"/>
</dbReference>
<sequence length="198" mass="22775">MLKQLSIVISPKPVLRQVAKEVPVDKIKSPKMQELILQMKETLRNTDNGVGLAAPQVGELLKIFLVSEEAEYVDNKKRDSDANIQMHTNDTNKVERIERKKDWRYFIYINPVVKKISKSKIEYPEGCLSVPGKFGFVNRSEKITVEAYDENGKKFIRGASKFYARVIQHELDHLNGVLFIDKVERFIDIPKNESGIKN</sequence>
<dbReference type="Pfam" id="PF01327">
    <property type="entry name" value="Pep_deformylase"/>
    <property type="match status" value="1"/>
</dbReference>
<evidence type="ECO:0000256" key="1">
    <source>
        <dbReference type="ARBA" id="ARBA00010759"/>
    </source>
</evidence>
<evidence type="ECO:0000313" key="7">
    <source>
        <dbReference type="Proteomes" id="UP000177171"/>
    </source>
</evidence>
<comment type="function">
    <text evidence="5">Removes the formyl group from the N-terminal Met of newly synthesized proteins. Requires at least a dipeptide for an efficient rate of reaction. N-terminal L-methionine is a prerequisite for activity but the enzyme has broad specificity at other positions.</text>
</comment>
<comment type="similarity">
    <text evidence="1 5">Belongs to the polypeptide deformylase family.</text>
</comment>
<dbReference type="NCBIfam" id="NF001159">
    <property type="entry name" value="PRK00150.1-3"/>
    <property type="match status" value="1"/>
</dbReference>
<evidence type="ECO:0000256" key="5">
    <source>
        <dbReference type="HAMAP-Rule" id="MF_00163"/>
    </source>
</evidence>
<dbReference type="SUPFAM" id="SSF56420">
    <property type="entry name" value="Peptide deformylase"/>
    <property type="match status" value="1"/>
</dbReference>
<comment type="catalytic activity">
    <reaction evidence="5">
        <text>N-terminal N-formyl-L-methionyl-[peptide] + H2O = N-terminal L-methionyl-[peptide] + formate</text>
        <dbReference type="Rhea" id="RHEA:24420"/>
        <dbReference type="Rhea" id="RHEA-COMP:10639"/>
        <dbReference type="Rhea" id="RHEA-COMP:10640"/>
        <dbReference type="ChEBI" id="CHEBI:15377"/>
        <dbReference type="ChEBI" id="CHEBI:15740"/>
        <dbReference type="ChEBI" id="CHEBI:49298"/>
        <dbReference type="ChEBI" id="CHEBI:64731"/>
        <dbReference type="EC" id="3.5.1.88"/>
    </reaction>
</comment>
<feature type="binding site" evidence="5">
    <location>
        <position position="127"/>
    </location>
    <ligand>
        <name>Fe cation</name>
        <dbReference type="ChEBI" id="CHEBI:24875"/>
    </ligand>
</feature>
<feature type="binding site" evidence="5">
    <location>
        <position position="173"/>
    </location>
    <ligand>
        <name>Fe cation</name>
        <dbReference type="ChEBI" id="CHEBI:24875"/>
    </ligand>
</feature>
<dbReference type="Gene3D" id="3.90.45.10">
    <property type="entry name" value="Peptide deformylase"/>
    <property type="match status" value="1"/>
</dbReference>
<keyword evidence="4 5" id="KW-0648">Protein biosynthesis</keyword>
<keyword evidence="3 5" id="KW-0378">Hydrolase</keyword>
<dbReference type="PRINTS" id="PR01576">
    <property type="entry name" value="PDEFORMYLASE"/>
</dbReference>
<protein>
    <recommendedName>
        <fullName evidence="5">Peptide deformylase</fullName>
        <shortName evidence="5">PDF</shortName>
        <ecNumber evidence="5">3.5.1.88</ecNumber>
    </recommendedName>
    <alternativeName>
        <fullName evidence="5">Polypeptide deformylase</fullName>
    </alternativeName>
</protein>
<dbReference type="PANTHER" id="PTHR10458:SF22">
    <property type="entry name" value="PEPTIDE DEFORMYLASE"/>
    <property type="match status" value="1"/>
</dbReference>
<dbReference type="PANTHER" id="PTHR10458">
    <property type="entry name" value="PEPTIDE DEFORMYLASE"/>
    <property type="match status" value="1"/>
</dbReference>
<dbReference type="InterPro" id="IPR023635">
    <property type="entry name" value="Peptide_deformylase"/>
</dbReference>
<dbReference type="GO" id="GO:0006412">
    <property type="term" value="P:translation"/>
    <property type="evidence" value="ECO:0007669"/>
    <property type="project" value="UniProtKB-UniRule"/>
</dbReference>
<dbReference type="InterPro" id="IPR036821">
    <property type="entry name" value="Peptide_deformylase_sf"/>
</dbReference>
<keyword evidence="5" id="KW-0408">Iron</keyword>
<dbReference type="AlphaFoldDB" id="A0A1G2LRU8"/>
<evidence type="ECO:0000313" key="6">
    <source>
        <dbReference type="EMBL" id="OHA14368.1"/>
    </source>
</evidence>
<dbReference type="EMBL" id="MHQY01000008">
    <property type="protein sequence ID" value="OHA14368.1"/>
    <property type="molecule type" value="Genomic_DNA"/>
</dbReference>
<dbReference type="EC" id="3.5.1.88" evidence="5"/>
<dbReference type="PIRSF" id="PIRSF004749">
    <property type="entry name" value="Pep_def"/>
    <property type="match status" value="1"/>
</dbReference>
<keyword evidence="2 5" id="KW-0479">Metal-binding</keyword>
<dbReference type="Proteomes" id="UP000177171">
    <property type="component" value="Unassembled WGS sequence"/>
</dbReference>
<accession>A0A1G2LRU8</accession>
<dbReference type="GO" id="GO:0042586">
    <property type="term" value="F:peptide deformylase activity"/>
    <property type="evidence" value="ECO:0007669"/>
    <property type="project" value="UniProtKB-UniRule"/>
</dbReference>
<reference evidence="6 7" key="1">
    <citation type="journal article" date="2016" name="Nat. Commun.">
        <title>Thousands of microbial genomes shed light on interconnected biogeochemical processes in an aquifer system.</title>
        <authorList>
            <person name="Anantharaman K."/>
            <person name="Brown C.T."/>
            <person name="Hug L.A."/>
            <person name="Sharon I."/>
            <person name="Castelle C.J."/>
            <person name="Probst A.J."/>
            <person name="Thomas B.C."/>
            <person name="Singh A."/>
            <person name="Wilkins M.J."/>
            <person name="Karaoz U."/>
            <person name="Brodie E.L."/>
            <person name="Williams K.H."/>
            <person name="Hubbard S.S."/>
            <person name="Banfield J.F."/>
        </authorList>
    </citation>
    <scope>NUCLEOTIDE SEQUENCE [LARGE SCALE GENOMIC DNA]</scope>
</reference>
<evidence type="ECO:0000256" key="4">
    <source>
        <dbReference type="ARBA" id="ARBA00022917"/>
    </source>
</evidence>
<comment type="caution">
    <text evidence="6">The sequence shown here is derived from an EMBL/GenBank/DDBJ whole genome shotgun (WGS) entry which is preliminary data.</text>
</comment>
<comment type="cofactor">
    <cofactor evidence="5">
        <name>Fe(2+)</name>
        <dbReference type="ChEBI" id="CHEBI:29033"/>
    </cofactor>
    <text evidence="5">Binds 1 Fe(2+) ion.</text>
</comment>
<organism evidence="6 7">
    <name type="scientific">Candidatus Sungbacteria bacterium RIFCSPLOWO2_12_FULL_41_11</name>
    <dbReference type="NCBI Taxonomy" id="1802286"/>
    <lineage>
        <taxon>Bacteria</taxon>
        <taxon>Candidatus Sungiibacteriota</taxon>
    </lineage>
</organism>
<proteinExistence type="inferred from homology"/>
<feature type="active site" evidence="5">
    <location>
        <position position="170"/>
    </location>
</feature>
<dbReference type="FunFam" id="3.90.45.10:FF:000003">
    <property type="entry name" value="Peptide deformylase"/>
    <property type="match status" value="1"/>
</dbReference>
<dbReference type="GO" id="GO:0046872">
    <property type="term" value="F:metal ion binding"/>
    <property type="evidence" value="ECO:0007669"/>
    <property type="project" value="UniProtKB-KW"/>
</dbReference>
<name>A0A1G2LRU8_9BACT</name>